<dbReference type="InterPro" id="IPR006035">
    <property type="entry name" value="Ureohydrolase"/>
</dbReference>
<feature type="binding site" evidence="5">
    <location>
        <position position="262"/>
    </location>
    <ligand>
        <name>Mn(2+)</name>
        <dbReference type="ChEBI" id="CHEBI:29035"/>
        <label>2</label>
    </ligand>
</feature>
<dbReference type="GO" id="GO:0033389">
    <property type="term" value="P:putrescine biosynthetic process from arginine, via agmatine"/>
    <property type="evidence" value="ECO:0007669"/>
    <property type="project" value="TreeGrafter"/>
</dbReference>
<dbReference type="PANTHER" id="PTHR11358:SF35">
    <property type="entry name" value="FORMIMIDOYLGLUTAMASE"/>
    <property type="match status" value="1"/>
</dbReference>
<reference evidence="9 10" key="1">
    <citation type="submission" date="2018-11" db="EMBL/GenBank/DDBJ databases">
        <title>Genomic Encyclopedia of Type Strains, Phase IV (KMG-IV): sequencing the most valuable type-strain genomes for metagenomic binning, comparative biology and taxonomic classification.</title>
        <authorList>
            <person name="Goeker M."/>
        </authorList>
    </citation>
    <scope>NUCLEOTIDE SEQUENCE [LARGE SCALE GENOMIC DNA]</scope>
    <source>
        <strain evidence="9 10">DSM 27238</strain>
    </source>
</reference>
<evidence type="ECO:0000256" key="8">
    <source>
        <dbReference type="PROSITE-ProRule" id="PRU00742"/>
    </source>
</evidence>
<dbReference type="PIRSF" id="PIRSF036979">
    <property type="entry name" value="Arginase"/>
    <property type="match status" value="1"/>
</dbReference>
<evidence type="ECO:0000256" key="6">
    <source>
        <dbReference type="NCBIfam" id="TIGR01227"/>
    </source>
</evidence>
<dbReference type="SUPFAM" id="SSF52768">
    <property type="entry name" value="Arginase/deacetylase"/>
    <property type="match status" value="1"/>
</dbReference>
<evidence type="ECO:0000313" key="10">
    <source>
        <dbReference type="Proteomes" id="UP000281691"/>
    </source>
</evidence>
<sequence length="336" mass="37486">MSSIHIDHKQGIYTGRKELYENELACYWYQYFPNFSNQKIALLGFASDQGVNRNQGRIGAKYAPQIIKSALAKLPISLRLQKLYSGKLDTLIGDAGEIICLDNDHIVSGLLEDAQHRYSEKVASLIKQEKFVIGLGGGHEIAWGSFLGLYQGLTVFKKHEQRIGIINIDAHLDLRQSPDATSGTPFRQIAEYLGARLQSFNYFCIGISQFSNTAALFERAGKLGVNIISDDDCCRLEWSKIETQILSFIEPLDSLYLTIDLDCLQSGIMPAVSAVAAKGLSLDFVERCILTIIKTGKVRLIDIAEYNPHYDIDGKGEKVVARMLAGIIEQQLQQFM</sequence>
<dbReference type="GO" id="GO:0019557">
    <property type="term" value="P:L-histidine catabolic process to glutamate and formate"/>
    <property type="evidence" value="ECO:0007669"/>
    <property type="project" value="UniProtKB-UniPathway"/>
</dbReference>
<feature type="binding site" evidence="5">
    <location>
        <position position="169"/>
    </location>
    <ligand>
        <name>Mn(2+)</name>
        <dbReference type="ChEBI" id="CHEBI:29035"/>
        <label>2</label>
    </ligand>
</feature>
<comment type="function">
    <text evidence="5">Catalyzes the conversion of N-formimidoyl-L-glutamate to L-glutamate and formamide.</text>
</comment>
<dbReference type="GO" id="GO:0050415">
    <property type="term" value="F:formimidoylglutamase activity"/>
    <property type="evidence" value="ECO:0007669"/>
    <property type="project" value="UniProtKB-UniRule"/>
</dbReference>
<dbReference type="GO" id="GO:0008783">
    <property type="term" value="F:agmatinase activity"/>
    <property type="evidence" value="ECO:0007669"/>
    <property type="project" value="TreeGrafter"/>
</dbReference>
<evidence type="ECO:0000256" key="1">
    <source>
        <dbReference type="ARBA" id="ARBA00022723"/>
    </source>
</evidence>
<dbReference type="HAMAP" id="MF_00737">
    <property type="entry name" value="Formimidoylglutam"/>
    <property type="match status" value="1"/>
</dbReference>
<feature type="binding site" evidence="5">
    <location>
        <position position="260"/>
    </location>
    <ligand>
        <name>Mn(2+)</name>
        <dbReference type="ChEBI" id="CHEBI:29035"/>
        <label>2</label>
    </ligand>
</feature>
<accession>A0A3N4VKQ8</accession>
<dbReference type="PROSITE" id="PS51409">
    <property type="entry name" value="ARGINASE_2"/>
    <property type="match status" value="1"/>
</dbReference>
<comment type="similarity">
    <text evidence="5 8">Belongs to the arginase family.</text>
</comment>
<dbReference type="Proteomes" id="UP000281691">
    <property type="component" value="Unassembled WGS sequence"/>
</dbReference>
<dbReference type="InterPro" id="IPR005923">
    <property type="entry name" value="HutG"/>
</dbReference>
<keyword evidence="1 5" id="KW-0479">Metal-binding</keyword>
<dbReference type="EMBL" id="RKQP01000002">
    <property type="protein sequence ID" value="RPE83672.1"/>
    <property type="molecule type" value="Genomic_DNA"/>
</dbReference>
<keyword evidence="3 5" id="KW-0369">Histidine metabolism</keyword>
<comment type="catalytic activity">
    <reaction evidence="5">
        <text>N-formimidoyl-L-glutamate + H2O = formamide + L-glutamate</text>
        <dbReference type="Rhea" id="RHEA:22492"/>
        <dbReference type="ChEBI" id="CHEBI:15377"/>
        <dbReference type="ChEBI" id="CHEBI:16397"/>
        <dbReference type="ChEBI" id="CHEBI:29985"/>
        <dbReference type="ChEBI" id="CHEBI:58928"/>
        <dbReference type="EC" id="3.5.3.8"/>
    </reaction>
</comment>
<evidence type="ECO:0000256" key="5">
    <source>
        <dbReference type="HAMAP-Rule" id="MF_00737"/>
    </source>
</evidence>
<feature type="binding site" evidence="5">
    <location>
        <position position="171"/>
    </location>
    <ligand>
        <name>Mn(2+)</name>
        <dbReference type="ChEBI" id="CHEBI:29035"/>
        <label>2</label>
    </ligand>
</feature>
<evidence type="ECO:0000256" key="4">
    <source>
        <dbReference type="ARBA" id="ARBA00023211"/>
    </source>
</evidence>
<keyword evidence="2 5" id="KW-0378">Hydrolase</keyword>
<dbReference type="CDD" id="cd09988">
    <property type="entry name" value="Formimidoylglutamase"/>
    <property type="match status" value="1"/>
</dbReference>
<comment type="pathway">
    <text evidence="5">Amino-acid degradation; L-histidine degradation into L-glutamate; L-glutamate from N-formimidoyl-L-glutamate (hydrolase route): step 1/1.</text>
</comment>
<gene>
    <name evidence="5" type="primary">hutG</name>
    <name evidence="9" type="ORF">EDC46_0872</name>
</gene>
<evidence type="ECO:0000256" key="3">
    <source>
        <dbReference type="ARBA" id="ARBA00022808"/>
    </source>
</evidence>
<feature type="binding site" evidence="5 7">
    <location>
        <position position="169"/>
    </location>
    <ligand>
        <name>Mn(2+)</name>
        <dbReference type="ChEBI" id="CHEBI:29035"/>
        <label>1</label>
    </ligand>
</feature>
<dbReference type="EC" id="3.5.3.8" evidence="5 6"/>
<name>A0A3N4VKQ8_9PAST</name>
<dbReference type="GO" id="GO:0030145">
    <property type="term" value="F:manganese ion binding"/>
    <property type="evidence" value="ECO:0007669"/>
    <property type="project" value="UniProtKB-UniRule"/>
</dbReference>
<organism evidence="9 10">
    <name type="scientific">Vespertiliibacter pulmonis</name>
    <dbReference type="NCBI Taxonomy" id="1443036"/>
    <lineage>
        <taxon>Bacteria</taxon>
        <taxon>Pseudomonadati</taxon>
        <taxon>Pseudomonadota</taxon>
        <taxon>Gammaproteobacteria</taxon>
        <taxon>Pasteurellales</taxon>
        <taxon>Pasteurellaceae</taxon>
        <taxon>Vespertiliibacter</taxon>
    </lineage>
</organism>
<dbReference type="NCBIfam" id="TIGR01227">
    <property type="entry name" value="hutG"/>
    <property type="match status" value="1"/>
</dbReference>
<evidence type="ECO:0000313" key="9">
    <source>
        <dbReference type="EMBL" id="RPE83672.1"/>
    </source>
</evidence>
<dbReference type="RefSeq" id="WP_124211048.1">
    <property type="nucleotide sequence ID" value="NZ_CP016615.1"/>
</dbReference>
<keyword evidence="10" id="KW-1185">Reference proteome</keyword>
<proteinExistence type="inferred from homology"/>
<comment type="cofactor">
    <cofactor evidence="5 7">
        <name>Mn(2+)</name>
        <dbReference type="ChEBI" id="CHEBI:29035"/>
    </cofactor>
    <text evidence="5 7">Binds 2 manganese ions per subunit.</text>
</comment>
<evidence type="ECO:0000256" key="7">
    <source>
        <dbReference type="PIRSR" id="PIRSR036979-1"/>
    </source>
</evidence>
<comment type="caution">
    <text evidence="9">The sequence shown here is derived from an EMBL/GenBank/DDBJ whole genome shotgun (WGS) entry which is preliminary data.</text>
</comment>
<feature type="binding site" evidence="5 7">
    <location>
        <position position="139"/>
    </location>
    <ligand>
        <name>Mn(2+)</name>
        <dbReference type="ChEBI" id="CHEBI:29035"/>
        <label>1</label>
    </ligand>
</feature>
<feature type="binding site" evidence="5 7">
    <location>
        <position position="173"/>
    </location>
    <ligand>
        <name>Mn(2+)</name>
        <dbReference type="ChEBI" id="CHEBI:29035"/>
        <label>1</label>
    </ligand>
</feature>
<feature type="binding site" evidence="7">
    <location>
        <position position="171"/>
    </location>
    <ligand>
        <name>Mn(2+)</name>
        <dbReference type="ChEBI" id="CHEBI:29035"/>
        <label>1</label>
    </ligand>
</feature>
<dbReference type="Pfam" id="PF00491">
    <property type="entry name" value="Arginase"/>
    <property type="match status" value="1"/>
</dbReference>
<protein>
    <recommendedName>
        <fullName evidence="5 6">Formimidoylglutamase</fullName>
        <ecNumber evidence="5 6">3.5.3.8</ecNumber>
    </recommendedName>
    <alternativeName>
        <fullName evidence="5">Formiminoglutamase</fullName>
    </alternativeName>
    <alternativeName>
        <fullName evidence="5">Formiminoglutamate hydrolase</fullName>
    </alternativeName>
</protein>
<feature type="binding site" evidence="5 7">
    <location>
        <position position="260"/>
    </location>
    <ligand>
        <name>Mn(2+)</name>
        <dbReference type="ChEBI" id="CHEBI:29035"/>
        <label>1</label>
    </ligand>
</feature>
<dbReference type="PANTHER" id="PTHR11358">
    <property type="entry name" value="ARGINASE/AGMATINASE"/>
    <property type="match status" value="1"/>
</dbReference>
<dbReference type="AlphaFoldDB" id="A0A3N4VKQ8"/>
<dbReference type="InterPro" id="IPR023696">
    <property type="entry name" value="Ureohydrolase_dom_sf"/>
</dbReference>
<keyword evidence="4 5" id="KW-0464">Manganese</keyword>
<dbReference type="PRINTS" id="PR00116">
    <property type="entry name" value="ARGINASE"/>
</dbReference>
<feature type="binding site" evidence="7">
    <location>
        <position position="262"/>
    </location>
    <ligand>
        <name>Mn(2+)</name>
        <dbReference type="ChEBI" id="CHEBI:29035"/>
        <label>1</label>
    </ligand>
</feature>
<dbReference type="OrthoDB" id="9789727at2"/>
<dbReference type="Gene3D" id="3.40.800.10">
    <property type="entry name" value="Ureohydrolase domain"/>
    <property type="match status" value="1"/>
</dbReference>
<evidence type="ECO:0000256" key="2">
    <source>
        <dbReference type="ARBA" id="ARBA00022801"/>
    </source>
</evidence>
<dbReference type="GO" id="GO:0019556">
    <property type="term" value="P:L-histidine catabolic process to glutamate and formamide"/>
    <property type="evidence" value="ECO:0007669"/>
    <property type="project" value="UniProtKB-UniRule"/>
</dbReference>
<dbReference type="UniPathway" id="UPA00379">
    <property type="reaction ID" value="UER00552"/>
</dbReference>